<name>A0ABD0XS93_UMBPY</name>
<reference evidence="3 4" key="1">
    <citation type="submission" date="2024-06" db="EMBL/GenBank/DDBJ databases">
        <authorList>
            <person name="Pan Q."/>
            <person name="Wen M."/>
            <person name="Jouanno E."/>
            <person name="Zahm M."/>
            <person name="Klopp C."/>
            <person name="Cabau C."/>
            <person name="Louis A."/>
            <person name="Berthelot C."/>
            <person name="Parey E."/>
            <person name="Roest Crollius H."/>
            <person name="Montfort J."/>
            <person name="Robinson-Rechavi M."/>
            <person name="Bouchez O."/>
            <person name="Lampietro C."/>
            <person name="Lopez Roques C."/>
            <person name="Donnadieu C."/>
            <person name="Postlethwait J."/>
            <person name="Bobe J."/>
            <person name="Verreycken H."/>
            <person name="Guiguen Y."/>
        </authorList>
    </citation>
    <scope>NUCLEOTIDE SEQUENCE [LARGE SCALE GENOMIC DNA]</scope>
    <source>
        <strain evidence="3">Up_M1</strain>
        <tissue evidence="3">Testis</tissue>
    </source>
</reference>
<comment type="caution">
    <text evidence="3">The sequence shown here is derived from an EMBL/GenBank/DDBJ whole genome shotgun (WGS) entry which is preliminary data.</text>
</comment>
<evidence type="ECO:0000256" key="1">
    <source>
        <dbReference type="SAM" id="MobiDB-lite"/>
    </source>
</evidence>
<dbReference type="Proteomes" id="UP001557470">
    <property type="component" value="Unassembled WGS sequence"/>
</dbReference>
<dbReference type="Gene3D" id="3.40.50.300">
    <property type="entry name" value="P-loop containing nucleotide triphosphate hydrolases"/>
    <property type="match status" value="1"/>
</dbReference>
<feature type="compositionally biased region" description="Basic and acidic residues" evidence="1">
    <location>
        <begin position="225"/>
        <end position="234"/>
    </location>
</feature>
<sequence length="1060" mass="117349">MEMKAGCSRSTHHINDDVPPSVARLASRLHGLKSSKFPKASTQFIEEPLNESVESCDANTQTQRNAVIGCRELIQITALSHGANVQYKLSPNKIPVFPHHLTSQATVQSAGPGRAKPALTTDERVASISITKQDTGKASSPRHSHPHHVKLALPASSWKYEFSGSVRKSFLDEIKASNARFPVRQVFTLLLKKHKENLQESELPDIEVSTTTLFSPVRPKRKHQNEKGDPETVRKRQRSNLGLEEAPLTGYSPSLGQQVRLCQMSEAQPRRSRLSRSHRLRQQQRECLGRCPDLTPDPPNQRESHQSHHFQPQICSNIVHNIEDLLWTEKYRPQHSNEVVGNSASVKKLHSWLKKWKLRADCDERRLQESKREEKNNDTWDCGDFQGEAGGDEVEELCNTMLITGPSGLGKTASVYACAQELGFQVFEVNASSQRSGRHVLTQLKEATQSHQVEVQPSSGLKPAYLSNSSGTSANFYTVPSRVPSTRKVVSSCRKGPVLPHASHCRRGGSSAASTMLANFFKMKSKPKIVNLDGLSLSTKQDRQLQNSVCSITAGTAVGPGSPEVKRAPTDKQSKRAATSLILFEEVEVVFDDDAGFLTAIQTFMKTTRRPVILTTSDSSFSSKFEGKFETILFKTPSVANVSSYLQLLCLAENVRTVPGDVTSVVRLNQVDIRRSILQLQFWACSGGGTAPQRDPVPRCAASCTQNMLGLNTGPIQHLETTLKCHPWADQTMLKLMEILTESWRTGVALLYSNLELLLPLPARTKSSPVHDPQEVPLPGMQGEPTPPDLHLLIPLIPNQPSPVKVSSGSRLRRRKCVSNSSDHSKAIKPHRASLSLGTLNNAEMIKNLNKKLADELVSHCLGAINDFLDLMSFIDASLSSETAHKAGACRPGDFVWTGAEVKDGLLDEMRQEDARMWGCKTVEIQAAVEVLGFHRCLARVSEGWTRAQGLKGEQRLSVVEKLTLPLATHRKGFSISQTTPCEPSVVQRRREHISSILSSKALSTLGNKQAVVVDYLPILRIICYSERKQGRGNGRFLHYLSSHLSLPKTSWRFLAEDFP</sequence>
<evidence type="ECO:0000313" key="3">
    <source>
        <dbReference type="EMBL" id="KAL1005960.1"/>
    </source>
</evidence>
<protein>
    <recommendedName>
        <fullName evidence="2">ATPase AAA-type core domain-containing protein</fullName>
    </recommendedName>
</protein>
<evidence type="ECO:0000313" key="4">
    <source>
        <dbReference type="Proteomes" id="UP001557470"/>
    </source>
</evidence>
<organism evidence="3 4">
    <name type="scientific">Umbra pygmaea</name>
    <name type="common">Eastern mudminnow</name>
    <dbReference type="NCBI Taxonomy" id="75934"/>
    <lineage>
        <taxon>Eukaryota</taxon>
        <taxon>Metazoa</taxon>
        <taxon>Chordata</taxon>
        <taxon>Craniata</taxon>
        <taxon>Vertebrata</taxon>
        <taxon>Euteleostomi</taxon>
        <taxon>Actinopterygii</taxon>
        <taxon>Neopterygii</taxon>
        <taxon>Teleostei</taxon>
        <taxon>Protacanthopterygii</taxon>
        <taxon>Esociformes</taxon>
        <taxon>Umbridae</taxon>
        <taxon>Umbra</taxon>
    </lineage>
</organism>
<dbReference type="InterPro" id="IPR027417">
    <property type="entry name" value="P-loop_NTPase"/>
</dbReference>
<accession>A0ABD0XS93</accession>
<gene>
    <name evidence="3" type="ORF">UPYG_G00066180</name>
</gene>
<proteinExistence type="predicted"/>
<dbReference type="PANTHER" id="PTHR23389:SF21">
    <property type="entry name" value="ATPASE FAMILY AAA DOMAIN-CONTAINING PROTEIN 5"/>
    <property type="match status" value="1"/>
</dbReference>
<dbReference type="InterPro" id="IPR003959">
    <property type="entry name" value="ATPase_AAA_core"/>
</dbReference>
<dbReference type="SUPFAM" id="SSF52540">
    <property type="entry name" value="P-loop containing nucleoside triphosphate hydrolases"/>
    <property type="match status" value="1"/>
</dbReference>
<dbReference type="AlphaFoldDB" id="A0ABD0XS93"/>
<evidence type="ECO:0000259" key="2">
    <source>
        <dbReference type="Pfam" id="PF00004"/>
    </source>
</evidence>
<dbReference type="Pfam" id="PF00004">
    <property type="entry name" value="AAA"/>
    <property type="match status" value="1"/>
</dbReference>
<feature type="region of interest" description="Disordered" evidence="1">
    <location>
        <begin position="214"/>
        <end position="251"/>
    </location>
</feature>
<feature type="domain" description="ATPase AAA-type core" evidence="2">
    <location>
        <begin position="401"/>
        <end position="437"/>
    </location>
</feature>
<dbReference type="PANTHER" id="PTHR23389">
    <property type="entry name" value="CHROMOSOME TRANSMISSION FIDELITY FACTOR 18"/>
    <property type="match status" value="1"/>
</dbReference>
<feature type="compositionally biased region" description="Basic residues" evidence="1">
    <location>
        <begin position="270"/>
        <end position="282"/>
    </location>
</feature>
<keyword evidence="4" id="KW-1185">Reference proteome</keyword>
<dbReference type="EMBL" id="JAGEUA010000002">
    <property type="protein sequence ID" value="KAL1005960.1"/>
    <property type="molecule type" value="Genomic_DNA"/>
</dbReference>
<feature type="region of interest" description="Disordered" evidence="1">
    <location>
        <begin position="264"/>
        <end position="309"/>
    </location>
</feature>